<dbReference type="AlphaFoldDB" id="A0AAJ7RW89"/>
<organism evidence="2 3">
    <name type="scientific">Ceratina calcarata</name>
    <dbReference type="NCBI Taxonomy" id="156304"/>
    <lineage>
        <taxon>Eukaryota</taxon>
        <taxon>Metazoa</taxon>
        <taxon>Ecdysozoa</taxon>
        <taxon>Arthropoda</taxon>
        <taxon>Hexapoda</taxon>
        <taxon>Insecta</taxon>
        <taxon>Pterygota</taxon>
        <taxon>Neoptera</taxon>
        <taxon>Endopterygota</taxon>
        <taxon>Hymenoptera</taxon>
        <taxon>Apocrita</taxon>
        <taxon>Aculeata</taxon>
        <taxon>Apoidea</taxon>
        <taxon>Anthophila</taxon>
        <taxon>Apidae</taxon>
        <taxon>Ceratina</taxon>
        <taxon>Zadontomerus</taxon>
    </lineage>
</organism>
<dbReference type="Proteomes" id="UP000694925">
    <property type="component" value="Unplaced"/>
</dbReference>
<evidence type="ECO:0000256" key="1">
    <source>
        <dbReference type="SAM" id="MobiDB-lite"/>
    </source>
</evidence>
<protein>
    <submittedName>
        <fullName evidence="3">Uncharacterized protein LOC113463908</fullName>
    </submittedName>
</protein>
<reference evidence="3" key="1">
    <citation type="submission" date="2025-08" db="UniProtKB">
        <authorList>
            <consortium name="RefSeq"/>
        </authorList>
    </citation>
    <scope>IDENTIFICATION</scope>
    <source>
        <tissue evidence="3">Whole body</tissue>
    </source>
</reference>
<keyword evidence="2" id="KW-1185">Reference proteome</keyword>
<accession>A0AAJ7RW89</accession>
<proteinExistence type="predicted"/>
<sequence>MGSWPILAEEERSVTNTALLEPGESSDQEQQDPQEDDPYEYDEDIRPPNGDTENGGGFSNENCPSSSRVPAHCWGCTGCTGLHTPIFLLASSPTEPSCTCISCQ</sequence>
<evidence type="ECO:0000313" key="3">
    <source>
        <dbReference type="RefSeq" id="XP_026666886.1"/>
    </source>
</evidence>
<feature type="region of interest" description="Disordered" evidence="1">
    <location>
        <begin position="1"/>
        <end position="67"/>
    </location>
</feature>
<dbReference type="KEGG" id="ccal:113463908"/>
<name>A0AAJ7RW89_9HYME</name>
<evidence type="ECO:0000313" key="2">
    <source>
        <dbReference type="Proteomes" id="UP000694925"/>
    </source>
</evidence>
<feature type="compositionally biased region" description="Acidic residues" evidence="1">
    <location>
        <begin position="24"/>
        <end position="43"/>
    </location>
</feature>
<gene>
    <name evidence="3" type="primary">LOC113463908</name>
</gene>
<dbReference type="RefSeq" id="XP_026666886.1">
    <property type="nucleotide sequence ID" value="XM_026811085.1"/>
</dbReference>
<dbReference type="GeneID" id="113463908"/>